<protein>
    <submittedName>
        <fullName evidence="4 5">Salivary sulfotransferase, putative</fullName>
        <ecNumber evidence="4">2.8.2.2</ecNumber>
    </submittedName>
</protein>
<evidence type="ECO:0000256" key="1">
    <source>
        <dbReference type="ARBA" id="ARBA00005771"/>
    </source>
</evidence>
<proteinExistence type="inferred from homology"/>
<evidence type="ECO:0000313" key="5">
    <source>
        <dbReference type="EnsemblMetazoa" id="ISCW014724-PA"/>
    </source>
</evidence>
<dbReference type="GO" id="GO:0008146">
    <property type="term" value="F:sulfotransferase activity"/>
    <property type="evidence" value="ECO:0000318"/>
    <property type="project" value="GO_Central"/>
</dbReference>
<dbReference type="GO" id="GO:0004027">
    <property type="term" value="F:alcohol sulfotransferase activity"/>
    <property type="evidence" value="ECO:0007669"/>
    <property type="project" value="UniProtKB-EC"/>
</dbReference>
<feature type="domain" description="Sulfotransferase" evidence="3">
    <location>
        <begin position="38"/>
        <end position="299"/>
    </location>
</feature>
<dbReference type="Gene3D" id="3.40.50.300">
    <property type="entry name" value="P-loop containing nucleotide triphosphate hydrolases"/>
    <property type="match status" value="1"/>
</dbReference>
<reference evidence="4 6" key="1">
    <citation type="submission" date="2008-03" db="EMBL/GenBank/DDBJ databases">
        <title>Annotation of Ixodes scapularis.</title>
        <authorList>
            <consortium name="Ixodes scapularis Genome Project Consortium"/>
            <person name="Caler E."/>
            <person name="Hannick L.I."/>
            <person name="Bidwell S."/>
            <person name="Joardar V."/>
            <person name="Thiagarajan M."/>
            <person name="Amedeo P."/>
            <person name="Galinsky K.J."/>
            <person name="Schobel S."/>
            <person name="Inman J."/>
            <person name="Hostetler J."/>
            <person name="Miller J."/>
            <person name="Hammond M."/>
            <person name="Megy K."/>
            <person name="Lawson D."/>
            <person name="Kodira C."/>
            <person name="Sutton G."/>
            <person name="Meyer J."/>
            <person name="Hill C.A."/>
            <person name="Birren B."/>
            <person name="Nene V."/>
            <person name="Collins F."/>
            <person name="Alarcon-Chaidez F."/>
            <person name="Wikel S."/>
            <person name="Strausberg R."/>
        </authorList>
    </citation>
    <scope>NUCLEOTIDE SEQUENCE [LARGE SCALE GENOMIC DNA]</scope>
    <source>
        <strain evidence="6">Wikel</strain>
        <strain evidence="4">Wikel colony</strain>
    </source>
</reference>
<dbReference type="InterPro" id="IPR027417">
    <property type="entry name" value="P-loop_NTPase"/>
</dbReference>
<dbReference type="InterPro" id="IPR000863">
    <property type="entry name" value="Sulfotransferase_dom"/>
</dbReference>
<keyword evidence="6" id="KW-1185">Reference proteome</keyword>
<dbReference type="VEuPathDB" id="VectorBase:ISCW014724"/>
<sequence>MLAPRRLPVTKTIDGEACWVYCDPATYRSVPNFEPQEGDIIQVTFPRSGTSWVQQIVQLILYQGQSAKSYAEFLERAPVIELHGLKTTQLRSRLLRTHFPMSKIRVSPRAKYIYVARNPWDCCVSCFHMIREHPAFQFQDGTFDEFLDAFLGGQFGSGDYFDHVISGYGHREDPNVFFVTYEELQRDKAAVVLKLAYFLGQDHGKRLERDASAFEEVLHKSTTGFMSSFMKTNPADIRKRSAQDPTALQAFLVPGVGKASEESIINMLRKGTVGDWREHFSTVDVEKMQAKIDEKAAGSDIVHIWQHD</sequence>
<dbReference type="PaxDb" id="6945-B7QIA2"/>
<dbReference type="Proteomes" id="UP000001555">
    <property type="component" value="Unassembled WGS sequence"/>
</dbReference>
<dbReference type="EMBL" id="ABJB010994064">
    <property type="status" value="NOT_ANNOTATED_CDS"/>
    <property type="molecule type" value="Genomic_DNA"/>
</dbReference>
<dbReference type="InParanoid" id="B7QIA2"/>
<evidence type="ECO:0000313" key="6">
    <source>
        <dbReference type="Proteomes" id="UP000001555"/>
    </source>
</evidence>
<gene>
    <name evidence="4" type="ORF">IscW_ISCW014724</name>
</gene>
<accession>B7QIA2</accession>
<dbReference type="EnsemblMetazoa" id="ISCW014724-RA">
    <property type="protein sequence ID" value="ISCW014724-PA"/>
    <property type="gene ID" value="ISCW014724"/>
</dbReference>
<keyword evidence="2 4" id="KW-0808">Transferase</keyword>
<dbReference type="SUPFAM" id="SSF52540">
    <property type="entry name" value="P-loop containing nucleoside triphosphate hydrolases"/>
    <property type="match status" value="1"/>
</dbReference>
<dbReference type="AlphaFoldDB" id="B7QIA2"/>
<comment type="similarity">
    <text evidence="1">Belongs to the sulfotransferase 1 family.</text>
</comment>
<evidence type="ECO:0000256" key="2">
    <source>
        <dbReference type="ARBA" id="ARBA00022679"/>
    </source>
</evidence>
<dbReference type="EMBL" id="ABJB011059827">
    <property type="status" value="NOT_ANNOTATED_CDS"/>
    <property type="molecule type" value="Genomic_DNA"/>
</dbReference>
<dbReference type="VEuPathDB" id="VectorBase:ISCP_017669"/>
<dbReference type="OrthoDB" id="205623at2759"/>
<dbReference type="PANTHER" id="PTHR11783">
    <property type="entry name" value="SULFOTRANSFERASE SULT"/>
    <property type="match status" value="1"/>
</dbReference>
<dbReference type="Pfam" id="PF00685">
    <property type="entry name" value="Sulfotransfer_1"/>
    <property type="match status" value="1"/>
</dbReference>
<dbReference type="VEuPathDB" id="VectorBase:ISCI014724"/>
<reference evidence="5" key="2">
    <citation type="submission" date="2020-05" db="UniProtKB">
        <authorList>
            <consortium name="EnsemblMetazoa"/>
        </authorList>
    </citation>
    <scope>IDENTIFICATION</scope>
    <source>
        <strain evidence="5">wikel</strain>
    </source>
</reference>
<dbReference type="EMBL" id="DS944726">
    <property type="protein sequence ID" value="EEC18574.1"/>
    <property type="molecule type" value="Genomic_DNA"/>
</dbReference>
<name>B7QIA2_IXOSC</name>
<dbReference type="GO" id="GO:0005737">
    <property type="term" value="C:cytoplasm"/>
    <property type="evidence" value="ECO:0000318"/>
    <property type="project" value="GO_Central"/>
</dbReference>
<dbReference type="EC" id="2.8.2.2" evidence="4"/>
<evidence type="ECO:0000313" key="4">
    <source>
        <dbReference type="EMBL" id="EEC18574.1"/>
    </source>
</evidence>
<evidence type="ECO:0000259" key="3">
    <source>
        <dbReference type="Pfam" id="PF00685"/>
    </source>
</evidence>
<dbReference type="HOGENOM" id="CLU_027239_2_0_1"/>
<organism>
    <name type="scientific">Ixodes scapularis</name>
    <name type="common">Black-legged tick</name>
    <name type="synonym">Deer tick</name>
    <dbReference type="NCBI Taxonomy" id="6945"/>
    <lineage>
        <taxon>Eukaryota</taxon>
        <taxon>Metazoa</taxon>
        <taxon>Ecdysozoa</taxon>
        <taxon>Arthropoda</taxon>
        <taxon>Chelicerata</taxon>
        <taxon>Arachnida</taxon>
        <taxon>Acari</taxon>
        <taxon>Parasitiformes</taxon>
        <taxon>Ixodida</taxon>
        <taxon>Ixodoidea</taxon>
        <taxon>Ixodidae</taxon>
        <taxon>Ixodinae</taxon>
        <taxon>Ixodes</taxon>
    </lineage>
</organism>
<dbReference type="GO" id="GO:0051923">
    <property type="term" value="P:sulfation"/>
    <property type="evidence" value="ECO:0000318"/>
    <property type="project" value="GO_Central"/>
</dbReference>